<evidence type="ECO:0000256" key="5">
    <source>
        <dbReference type="SAM" id="SignalP"/>
    </source>
</evidence>
<dbReference type="Proteomes" id="UP000307602">
    <property type="component" value="Unassembled WGS sequence"/>
</dbReference>
<dbReference type="InterPro" id="IPR050738">
    <property type="entry name" value="Sulfatase"/>
</dbReference>
<keyword evidence="8" id="KW-1185">Reference proteome</keyword>
<keyword evidence="5" id="KW-0732">Signal</keyword>
<comment type="similarity">
    <text evidence="1">Belongs to the sulfatase family.</text>
</comment>
<keyword evidence="2" id="KW-0479">Metal-binding</keyword>
<protein>
    <submittedName>
        <fullName evidence="7">Heparan N-sulfatase</fullName>
    </submittedName>
</protein>
<dbReference type="GO" id="GO:0046872">
    <property type="term" value="F:metal ion binding"/>
    <property type="evidence" value="ECO:0007669"/>
    <property type="project" value="UniProtKB-KW"/>
</dbReference>
<dbReference type="InterPro" id="IPR017850">
    <property type="entry name" value="Alkaline_phosphatase_core_sf"/>
</dbReference>
<feature type="signal peptide" evidence="5">
    <location>
        <begin position="1"/>
        <end position="25"/>
    </location>
</feature>
<dbReference type="InterPro" id="IPR000917">
    <property type="entry name" value="Sulfatase_N"/>
</dbReference>
<dbReference type="PANTHER" id="PTHR42693">
    <property type="entry name" value="ARYLSULFATASE FAMILY MEMBER"/>
    <property type="match status" value="1"/>
</dbReference>
<keyword evidence="4" id="KW-0106">Calcium</keyword>
<dbReference type="PROSITE" id="PS51257">
    <property type="entry name" value="PROKAR_LIPOPROTEIN"/>
    <property type="match status" value="1"/>
</dbReference>
<dbReference type="Pfam" id="PF00884">
    <property type="entry name" value="Sulfatase"/>
    <property type="match status" value="1"/>
</dbReference>
<keyword evidence="3" id="KW-0378">Hydrolase</keyword>
<dbReference type="InterPro" id="IPR024607">
    <property type="entry name" value="Sulfatase_CS"/>
</dbReference>
<dbReference type="GO" id="GO:0004065">
    <property type="term" value="F:arylsulfatase activity"/>
    <property type="evidence" value="ECO:0007669"/>
    <property type="project" value="TreeGrafter"/>
</dbReference>
<evidence type="ECO:0000313" key="7">
    <source>
        <dbReference type="EMBL" id="TGV01862.1"/>
    </source>
</evidence>
<evidence type="ECO:0000256" key="1">
    <source>
        <dbReference type="ARBA" id="ARBA00008779"/>
    </source>
</evidence>
<dbReference type="PANTHER" id="PTHR42693:SF53">
    <property type="entry name" value="ENDO-4-O-SULFATASE"/>
    <property type="match status" value="1"/>
</dbReference>
<sequence length="487" mass="55547">MNKLLRGVYLLLLFVMLACSNSKEAKPEEFKISRPNIILFVSDDHGLDALGCYGNPIIKTPNLDKLASEGVKFTNAYCTSASCAASRSVILSGLYGHATGSYGHVHDYHHFSTYDNIKSLSNRLTQAGYFTARIGKYHVAPETVYQFDEVLEADPRNTVEMADASKGVLNSERPFFLYFCTDDPHRGHPFTPEKWDIPNSFGNKKKGYKGVKQVTYSPDEVLVPEFLPDTKQSREEIAQYYQSISRIDQGFGRLMAHLKGAGKLETTVVIYISDNGMAFPGAKTTVYEPGIKLPCIIKNPTSNKKGITNSAKISWVDLTPTILDFAKINYEAKEFHGKSFRNILENENPKGWDNIYVSHTFHEITMYYPMRVAIDKNYKLIWNLAWRLEYPFASDLWAASTWQSIYRNDIKKFGPRKVKDYLFRPEFELFNLENDPWETNNLAGDENYAELLESIKTKLKIFQKKTSDPWMIMWEHDASLQGSGVNL</sequence>
<dbReference type="EMBL" id="SRSO01000019">
    <property type="protein sequence ID" value="TGV01862.1"/>
    <property type="molecule type" value="Genomic_DNA"/>
</dbReference>
<dbReference type="RefSeq" id="WP_135877734.1">
    <property type="nucleotide sequence ID" value="NZ_SRSO01000019.1"/>
</dbReference>
<name>A0A4S1DWK5_9FLAO</name>
<evidence type="ECO:0000259" key="6">
    <source>
        <dbReference type="Pfam" id="PF00884"/>
    </source>
</evidence>
<gene>
    <name evidence="7" type="ORF">EM932_13575</name>
</gene>
<dbReference type="CDD" id="cd16027">
    <property type="entry name" value="SGSH"/>
    <property type="match status" value="1"/>
</dbReference>
<evidence type="ECO:0000256" key="3">
    <source>
        <dbReference type="ARBA" id="ARBA00022801"/>
    </source>
</evidence>
<feature type="chain" id="PRO_5020317674" evidence="5">
    <location>
        <begin position="26"/>
        <end position="487"/>
    </location>
</feature>
<dbReference type="PROSITE" id="PS00149">
    <property type="entry name" value="SULFATASE_2"/>
    <property type="match status" value="1"/>
</dbReference>
<dbReference type="OrthoDB" id="975025at2"/>
<comment type="caution">
    <text evidence="7">The sequence shown here is derived from an EMBL/GenBank/DDBJ whole genome shotgun (WGS) entry which is preliminary data.</text>
</comment>
<dbReference type="SUPFAM" id="SSF53649">
    <property type="entry name" value="Alkaline phosphatase-like"/>
    <property type="match status" value="1"/>
</dbReference>
<evidence type="ECO:0000256" key="2">
    <source>
        <dbReference type="ARBA" id="ARBA00022723"/>
    </source>
</evidence>
<organism evidence="7 8">
    <name type="scientific">Flavivirga rizhaonensis</name>
    <dbReference type="NCBI Taxonomy" id="2559571"/>
    <lineage>
        <taxon>Bacteria</taxon>
        <taxon>Pseudomonadati</taxon>
        <taxon>Bacteroidota</taxon>
        <taxon>Flavobacteriia</taxon>
        <taxon>Flavobacteriales</taxon>
        <taxon>Flavobacteriaceae</taxon>
        <taxon>Flavivirga</taxon>
    </lineage>
</organism>
<feature type="domain" description="Sulfatase N-terminal" evidence="6">
    <location>
        <begin position="35"/>
        <end position="327"/>
    </location>
</feature>
<accession>A0A4S1DWK5</accession>
<dbReference type="AlphaFoldDB" id="A0A4S1DWK5"/>
<dbReference type="Gene3D" id="3.40.720.10">
    <property type="entry name" value="Alkaline Phosphatase, subunit A"/>
    <property type="match status" value="1"/>
</dbReference>
<reference evidence="7 8" key="1">
    <citation type="submission" date="2019-04" db="EMBL/GenBank/DDBJ databases">
        <authorList>
            <person name="Liu A."/>
        </authorList>
    </citation>
    <scope>NUCLEOTIDE SEQUENCE [LARGE SCALE GENOMIC DNA]</scope>
    <source>
        <strain evidence="7 8">RZ03</strain>
    </source>
</reference>
<evidence type="ECO:0000256" key="4">
    <source>
        <dbReference type="ARBA" id="ARBA00022837"/>
    </source>
</evidence>
<evidence type="ECO:0000313" key="8">
    <source>
        <dbReference type="Proteomes" id="UP000307602"/>
    </source>
</evidence>
<proteinExistence type="inferred from homology"/>